<dbReference type="GO" id="GO:0036297">
    <property type="term" value="P:interstrand cross-link repair"/>
    <property type="evidence" value="ECO:0007669"/>
    <property type="project" value="TreeGrafter"/>
</dbReference>
<dbReference type="Proteomes" id="UP000653454">
    <property type="component" value="Unassembled WGS sequence"/>
</dbReference>
<dbReference type="InterPro" id="IPR011084">
    <property type="entry name" value="DRMBL"/>
</dbReference>
<dbReference type="GO" id="GO:0003684">
    <property type="term" value="F:damaged DNA binding"/>
    <property type="evidence" value="ECO:0007669"/>
    <property type="project" value="TreeGrafter"/>
</dbReference>
<dbReference type="SUPFAM" id="SSF56281">
    <property type="entry name" value="Metallo-hydrolase/oxidoreductase"/>
    <property type="match status" value="1"/>
</dbReference>
<dbReference type="GO" id="GO:0005634">
    <property type="term" value="C:nucleus"/>
    <property type="evidence" value="ECO:0007669"/>
    <property type="project" value="UniProtKB-SubCell"/>
</dbReference>
<evidence type="ECO:0000256" key="9">
    <source>
        <dbReference type="ARBA" id="ARBA00023204"/>
    </source>
</evidence>
<keyword evidence="4" id="KW-0255">Endonuclease</keyword>
<comment type="subcellular location">
    <subcellularLocation>
        <location evidence="1">Nucleus</location>
    </subcellularLocation>
</comment>
<sequence length="396" mass="45713">MCSNSRITSSFHGKIFEVAGISVDNFEEYNLQSRAFFLSHCHSDHTKGLFSSKLLRTLECNGIYIYMSELTAAIISDDCNGDPSLMNKIVKLDYGTTVVTLPSYFGYEEQHLRVTLIKAGHCLGSVMFLFETNESTVLYTGDFNLRFTDVKQLVSLHDLNKKPIKIDTLYVDTTFIDYGHEYFPKRSEVMNELMAVIKEWLHKDNKNRIALSLSAKYGYEYVFAEIYNKLGMKVYVNEERWAFYRQHPNLAAGVTNDEHKSRLHVCRGSTHRSCYIKQTFGLNFLTIRFSAMFWSEYEMETSGVQKISDDKVNVCFATHCSRSQIIDFVTYFNPKKVIGFPNKYESDSSPFKEKADVDLNCIVTPRKRKIESPLFKKTSAVDKKVDKKVLRNLFDL</sequence>
<evidence type="ECO:0000256" key="6">
    <source>
        <dbReference type="ARBA" id="ARBA00022801"/>
    </source>
</evidence>
<dbReference type="InterPro" id="IPR036866">
    <property type="entry name" value="RibonucZ/Hydroxyglut_hydro"/>
</dbReference>
<name>A0A8S4E8C5_PLUXY</name>
<feature type="domain" description="DNA repair metallo-beta-lactamase" evidence="13">
    <location>
        <begin position="252"/>
        <end position="338"/>
    </location>
</feature>
<keyword evidence="15" id="KW-1185">Reference proteome</keyword>
<accession>A0A8S4E8C5</accession>
<evidence type="ECO:0000256" key="3">
    <source>
        <dbReference type="ARBA" id="ARBA00022722"/>
    </source>
</evidence>
<evidence type="ECO:0000256" key="5">
    <source>
        <dbReference type="ARBA" id="ARBA00022763"/>
    </source>
</evidence>
<comment type="similarity">
    <text evidence="2">Belongs to the DNA repair metallo-beta-lactamase (DRMBL) family.</text>
</comment>
<evidence type="ECO:0000256" key="12">
    <source>
        <dbReference type="ARBA" id="ARBA00042677"/>
    </source>
</evidence>
<keyword evidence="5" id="KW-0227">DNA damage</keyword>
<keyword evidence="7" id="KW-0269">Exonuclease</keyword>
<dbReference type="Gene3D" id="3.40.50.12650">
    <property type="match status" value="1"/>
</dbReference>
<dbReference type="GO" id="GO:0006310">
    <property type="term" value="P:DNA recombination"/>
    <property type="evidence" value="ECO:0007669"/>
    <property type="project" value="UniProtKB-KW"/>
</dbReference>
<evidence type="ECO:0000259" key="13">
    <source>
        <dbReference type="Pfam" id="PF07522"/>
    </source>
</evidence>
<evidence type="ECO:0000256" key="4">
    <source>
        <dbReference type="ARBA" id="ARBA00022759"/>
    </source>
</evidence>
<evidence type="ECO:0000256" key="2">
    <source>
        <dbReference type="ARBA" id="ARBA00010304"/>
    </source>
</evidence>
<dbReference type="PANTHER" id="PTHR23240:SF8">
    <property type="entry name" value="PROTEIN ARTEMIS"/>
    <property type="match status" value="1"/>
</dbReference>
<keyword evidence="8" id="KW-0233">DNA recombination</keyword>
<gene>
    <name evidence="14" type="ORF">PLXY2_LOCUS4608</name>
</gene>
<dbReference type="AlphaFoldDB" id="A0A8S4E8C5"/>
<keyword evidence="3" id="KW-0540">Nuclease</keyword>
<evidence type="ECO:0000256" key="1">
    <source>
        <dbReference type="ARBA" id="ARBA00004123"/>
    </source>
</evidence>
<evidence type="ECO:0000256" key="8">
    <source>
        <dbReference type="ARBA" id="ARBA00023172"/>
    </source>
</evidence>
<dbReference type="GO" id="GO:0035312">
    <property type="term" value="F:5'-3' DNA exonuclease activity"/>
    <property type="evidence" value="ECO:0007669"/>
    <property type="project" value="TreeGrafter"/>
</dbReference>
<dbReference type="GO" id="GO:0000723">
    <property type="term" value="P:telomere maintenance"/>
    <property type="evidence" value="ECO:0007669"/>
    <property type="project" value="TreeGrafter"/>
</dbReference>
<comment type="caution">
    <text evidence="14">The sequence shown here is derived from an EMBL/GenBank/DDBJ whole genome shotgun (WGS) entry which is preliminary data.</text>
</comment>
<organism evidence="14 15">
    <name type="scientific">Plutella xylostella</name>
    <name type="common">Diamondback moth</name>
    <name type="synonym">Plutella maculipennis</name>
    <dbReference type="NCBI Taxonomy" id="51655"/>
    <lineage>
        <taxon>Eukaryota</taxon>
        <taxon>Metazoa</taxon>
        <taxon>Ecdysozoa</taxon>
        <taxon>Arthropoda</taxon>
        <taxon>Hexapoda</taxon>
        <taxon>Insecta</taxon>
        <taxon>Pterygota</taxon>
        <taxon>Neoptera</taxon>
        <taxon>Endopterygota</taxon>
        <taxon>Lepidoptera</taxon>
        <taxon>Glossata</taxon>
        <taxon>Ditrysia</taxon>
        <taxon>Yponomeutoidea</taxon>
        <taxon>Plutellidae</taxon>
        <taxon>Plutella</taxon>
    </lineage>
</organism>
<evidence type="ECO:0000256" key="11">
    <source>
        <dbReference type="ARBA" id="ARBA00039759"/>
    </source>
</evidence>
<reference evidence="14" key="1">
    <citation type="submission" date="2020-11" db="EMBL/GenBank/DDBJ databases">
        <authorList>
            <person name="Whiteford S."/>
        </authorList>
    </citation>
    <scope>NUCLEOTIDE SEQUENCE</scope>
</reference>
<dbReference type="Pfam" id="PF07522">
    <property type="entry name" value="DRMBL"/>
    <property type="match status" value="1"/>
</dbReference>
<protein>
    <recommendedName>
        <fullName evidence="11">Protein artemis</fullName>
    </recommendedName>
    <alternativeName>
        <fullName evidence="12">DNA cross-link repair 1C protein</fullName>
    </alternativeName>
</protein>
<dbReference type="Gene3D" id="3.60.15.10">
    <property type="entry name" value="Ribonuclease Z/Hydroxyacylglutathione hydrolase-like"/>
    <property type="match status" value="1"/>
</dbReference>
<dbReference type="GO" id="GO:0006303">
    <property type="term" value="P:double-strand break repair via nonhomologous end joining"/>
    <property type="evidence" value="ECO:0007669"/>
    <property type="project" value="TreeGrafter"/>
</dbReference>
<evidence type="ECO:0000313" key="14">
    <source>
        <dbReference type="EMBL" id="CAG9111528.1"/>
    </source>
</evidence>
<evidence type="ECO:0000256" key="10">
    <source>
        <dbReference type="ARBA" id="ARBA00023242"/>
    </source>
</evidence>
<keyword evidence="9" id="KW-0234">DNA repair</keyword>
<proteinExistence type="inferred from homology"/>
<evidence type="ECO:0000256" key="7">
    <source>
        <dbReference type="ARBA" id="ARBA00022839"/>
    </source>
</evidence>
<evidence type="ECO:0000313" key="15">
    <source>
        <dbReference type="Proteomes" id="UP000653454"/>
    </source>
</evidence>
<keyword evidence="6" id="KW-0378">Hydrolase</keyword>
<dbReference type="GO" id="GO:0004519">
    <property type="term" value="F:endonuclease activity"/>
    <property type="evidence" value="ECO:0007669"/>
    <property type="project" value="UniProtKB-KW"/>
</dbReference>
<dbReference type="EMBL" id="CAJHNJ030000013">
    <property type="protein sequence ID" value="CAG9111528.1"/>
    <property type="molecule type" value="Genomic_DNA"/>
</dbReference>
<keyword evidence="10" id="KW-0539">Nucleus</keyword>
<dbReference type="PANTHER" id="PTHR23240">
    <property type="entry name" value="DNA CROSS-LINK REPAIR PROTEIN PSO2/SNM1-RELATED"/>
    <property type="match status" value="1"/>
</dbReference>